<dbReference type="STRING" id="587909.SAMN05421810_103250"/>
<dbReference type="OrthoDB" id="3673085at2"/>
<evidence type="ECO:0000256" key="1">
    <source>
        <dbReference type="ARBA" id="ARBA00009437"/>
    </source>
</evidence>
<dbReference type="RefSeq" id="WP_092529910.1">
    <property type="nucleotide sequence ID" value="NZ_FOWW01000003.1"/>
</dbReference>
<dbReference type="Gene3D" id="3.40.190.10">
    <property type="entry name" value="Periplasmic binding protein-like II"/>
    <property type="match status" value="2"/>
</dbReference>
<sequence>MASLRQLEYLVTVVDEGSFTRAAQVLHVTQPALSHQLRALERAVGGPLLERLPRAVRLTPMGRAMLPHARAALADARRARCAARRTAGLEAGELTVATVYSVTLGVLPPALRDWRKSYPDVHIALSEFRHGDGLRAAMAAGEADVAVGPRPAGWKGLVRDLGVEEFVVLLPAGDPLAGTDRVDLRELADRHWVHYAEDHGLATVLDRAAAAAGFTPRAAVRTEQTAAAPVLASAGLGPALVPVNIVPPRFGGTLLRPDPPIRRDLVAYRRGSGDPLSTAFVETLARHASVLPSHLRGRFAGA</sequence>
<dbReference type="GO" id="GO:0003677">
    <property type="term" value="F:DNA binding"/>
    <property type="evidence" value="ECO:0007669"/>
    <property type="project" value="UniProtKB-KW"/>
</dbReference>
<dbReference type="InterPro" id="IPR036388">
    <property type="entry name" value="WH-like_DNA-bd_sf"/>
</dbReference>
<dbReference type="EMBL" id="FOWW01000003">
    <property type="protein sequence ID" value="SFP73558.1"/>
    <property type="molecule type" value="Genomic_DNA"/>
</dbReference>
<dbReference type="GO" id="GO:0003700">
    <property type="term" value="F:DNA-binding transcription factor activity"/>
    <property type="evidence" value="ECO:0007669"/>
    <property type="project" value="InterPro"/>
</dbReference>
<accession>A0A1I5SSB0</accession>
<dbReference type="SUPFAM" id="SSF46785">
    <property type="entry name" value="Winged helix' DNA-binding domain"/>
    <property type="match status" value="1"/>
</dbReference>
<evidence type="ECO:0000256" key="3">
    <source>
        <dbReference type="ARBA" id="ARBA00023125"/>
    </source>
</evidence>
<proteinExistence type="inferred from homology"/>
<keyword evidence="2" id="KW-0805">Transcription regulation</keyword>
<dbReference type="Pfam" id="PF00126">
    <property type="entry name" value="HTH_1"/>
    <property type="match status" value="1"/>
</dbReference>
<protein>
    <submittedName>
        <fullName evidence="6">DNA-binding transcriptional regulator, LysR family</fullName>
    </submittedName>
</protein>
<dbReference type="AlphaFoldDB" id="A0A1I5SSB0"/>
<dbReference type="Proteomes" id="UP000198727">
    <property type="component" value="Unassembled WGS sequence"/>
</dbReference>
<feature type="domain" description="HTH lysR-type" evidence="5">
    <location>
        <begin position="1"/>
        <end position="59"/>
    </location>
</feature>
<dbReference type="PANTHER" id="PTHR30346">
    <property type="entry name" value="TRANSCRIPTIONAL DUAL REGULATOR HCAR-RELATED"/>
    <property type="match status" value="1"/>
</dbReference>
<keyword evidence="4" id="KW-0804">Transcription</keyword>
<keyword evidence="7" id="KW-1185">Reference proteome</keyword>
<reference evidence="7" key="1">
    <citation type="submission" date="2016-10" db="EMBL/GenBank/DDBJ databases">
        <authorList>
            <person name="Varghese N."/>
            <person name="Submissions S."/>
        </authorList>
    </citation>
    <scope>NUCLEOTIDE SEQUENCE [LARGE SCALE GENOMIC DNA]</scope>
    <source>
        <strain evidence="7">CGMCC 4.5579</strain>
    </source>
</reference>
<dbReference type="PRINTS" id="PR00039">
    <property type="entry name" value="HTHLYSR"/>
</dbReference>
<name>A0A1I5SSB0_9PSEU</name>
<evidence type="ECO:0000313" key="6">
    <source>
        <dbReference type="EMBL" id="SFP73558.1"/>
    </source>
</evidence>
<dbReference type="PROSITE" id="PS50931">
    <property type="entry name" value="HTH_LYSR"/>
    <property type="match status" value="1"/>
</dbReference>
<dbReference type="GO" id="GO:0032993">
    <property type="term" value="C:protein-DNA complex"/>
    <property type="evidence" value="ECO:0007669"/>
    <property type="project" value="TreeGrafter"/>
</dbReference>
<organism evidence="6 7">
    <name type="scientific">Amycolatopsis arida</name>
    <dbReference type="NCBI Taxonomy" id="587909"/>
    <lineage>
        <taxon>Bacteria</taxon>
        <taxon>Bacillati</taxon>
        <taxon>Actinomycetota</taxon>
        <taxon>Actinomycetes</taxon>
        <taxon>Pseudonocardiales</taxon>
        <taxon>Pseudonocardiaceae</taxon>
        <taxon>Amycolatopsis</taxon>
    </lineage>
</organism>
<dbReference type="InterPro" id="IPR000847">
    <property type="entry name" value="LysR_HTH_N"/>
</dbReference>
<evidence type="ECO:0000313" key="7">
    <source>
        <dbReference type="Proteomes" id="UP000198727"/>
    </source>
</evidence>
<dbReference type="InterPro" id="IPR005119">
    <property type="entry name" value="LysR_subst-bd"/>
</dbReference>
<dbReference type="Gene3D" id="1.10.10.10">
    <property type="entry name" value="Winged helix-like DNA-binding domain superfamily/Winged helix DNA-binding domain"/>
    <property type="match status" value="1"/>
</dbReference>
<dbReference type="InterPro" id="IPR036390">
    <property type="entry name" value="WH_DNA-bd_sf"/>
</dbReference>
<dbReference type="FunFam" id="1.10.10.10:FF:000001">
    <property type="entry name" value="LysR family transcriptional regulator"/>
    <property type="match status" value="1"/>
</dbReference>
<evidence type="ECO:0000259" key="5">
    <source>
        <dbReference type="PROSITE" id="PS50931"/>
    </source>
</evidence>
<gene>
    <name evidence="6" type="ORF">SAMN05421810_103250</name>
</gene>
<dbReference type="CDD" id="cd05466">
    <property type="entry name" value="PBP2_LTTR_substrate"/>
    <property type="match status" value="1"/>
</dbReference>
<evidence type="ECO:0000256" key="2">
    <source>
        <dbReference type="ARBA" id="ARBA00023015"/>
    </source>
</evidence>
<dbReference type="SUPFAM" id="SSF53850">
    <property type="entry name" value="Periplasmic binding protein-like II"/>
    <property type="match status" value="1"/>
</dbReference>
<comment type="similarity">
    <text evidence="1">Belongs to the LysR transcriptional regulatory family.</text>
</comment>
<dbReference type="PANTHER" id="PTHR30346:SF28">
    <property type="entry name" value="HTH-TYPE TRANSCRIPTIONAL REGULATOR CYNR"/>
    <property type="match status" value="1"/>
</dbReference>
<dbReference type="Pfam" id="PF03466">
    <property type="entry name" value="LysR_substrate"/>
    <property type="match status" value="1"/>
</dbReference>
<evidence type="ECO:0000256" key="4">
    <source>
        <dbReference type="ARBA" id="ARBA00023163"/>
    </source>
</evidence>
<keyword evidence="3 6" id="KW-0238">DNA-binding</keyword>